<keyword evidence="1" id="KW-0472">Membrane</keyword>
<evidence type="ECO:0000313" key="3">
    <source>
        <dbReference type="Proteomes" id="UP000002709"/>
    </source>
</evidence>
<dbReference type="Gene3D" id="3.30.450.20">
    <property type="entry name" value="PAS domain"/>
    <property type="match status" value="1"/>
</dbReference>
<dbReference type="STRING" id="319225.Plut_0866"/>
<protein>
    <recommendedName>
        <fullName evidence="4">Cache domain-containing protein</fullName>
    </recommendedName>
</protein>
<keyword evidence="3" id="KW-1185">Reference proteome</keyword>
<feature type="transmembrane region" description="Helical" evidence="1">
    <location>
        <begin position="663"/>
        <end position="681"/>
    </location>
</feature>
<dbReference type="eggNOG" id="ENOG502Z8BY">
    <property type="taxonomic scope" value="Bacteria"/>
</dbReference>
<dbReference type="Proteomes" id="UP000002709">
    <property type="component" value="Chromosome"/>
</dbReference>
<keyword evidence="1" id="KW-1133">Transmembrane helix</keyword>
<dbReference type="RefSeq" id="WP_011357605.1">
    <property type="nucleotide sequence ID" value="NC_007512.1"/>
</dbReference>
<feature type="transmembrane region" description="Helical" evidence="1">
    <location>
        <begin position="631"/>
        <end position="648"/>
    </location>
</feature>
<name>Q3B4K0_CHLL3</name>
<feature type="transmembrane region" description="Helical" evidence="1">
    <location>
        <begin position="355"/>
        <end position="373"/>
    </location>
</feature>
<reference evidence="3" key="1">
    <citation type="submission" date="2005-08" db="EMBL/GenBank/DDBJ databases">
        <title>Complete sequence of Pelodictyon luteolum DSM 273.</title>
        <authorList>
            <consortium name="US DOE Joint Genome Institute"/>
            <person name="Copeland A."/>
            <person name="Lucas S."/>
            <person name="Lapidus A."/>
            <person name="Barry K."/>
            <person name="Detter J.C."/>
            <person name="Glavina T."/>
            <person name="Hammon N."/>
            <person name="Israni S."/>
            <person name="Pitluck S."/>
            <person name="Bryant D."/>
            <person name="Schmutz J."/>
            <person name="Larimer F."/>
            <person name="Land M."/>
            <person name="Kyrpides N."/>
            <person name="Ivanova N."/>
            <person name="Richardson P."/>
        </authorList>
    </citation>
    <scope>NUCLEOTIDE SEQUENCE [LARGE SCALE GENOMIC DNA]</scope>
    <source>
        <strain evidence="3">DSM 273 / BCRC 81028 / 2530</strain>
    </source>
</reference>
<evidence type="ECO:0008006" key="4">
    <source>
        <dbReference type="Google" id="ProtNLM"/>
    </source>
</evidence>
<feature type="transmembrane region" description="Helical" evidence="1">
    <location>
        <begin position="321"/>
        <end position="343"/>
    </location>
</feature>
<gene>
    <name evidence="2" type="ordered locus">Plut_0866</name>
</gene>
<evidence type="ECO:0000256" key="1">
    <source>
        <dbReference type="SAM" id="Phobius"/>
    </source>
</evidence>
<organism evidence="2 3">
    <name type="scientific">Chlorobium luteolum (strain DSM 273 / BCRC 81028 / 2530)</name>
    <name type="common">Pelodictyon luteolum</name>
    <dbReference type="NCBI Taxonomy" id="319225"/>
    <lineage>
        <taxon>Bacteria</taxon>
        <taxon>Pseudomonadati</taxon>
        <taxon>Chlorobiota</taxon>
        <taxon>Chlorobiia</taxon>
        <taxon>Chlorobiales</taxon>
        <taxon>Chlorobiaceae</taxon>
        <taxon>Chlorobium/Pelodictyon group</taxon>
        <taxon>Pelodictyon</taxon>
    </lineage>
</organism>
<dbReference type="EMBL" id="CP000096">
    <property type="protein sequence ID" value="ABB23731.1"/>
    <property type="molecule type" value="Genomic_DNA"/>
</dbReference>
<dbReference type="OrthoDB" id="2489132at2"/>
<dbReference type="AlphaFoldDB" id="Q3B4K0"/>
<dbReference type="KEGG" id="plt:Plut_0866"/>
<evidence type="ECO:0000313" key="2">
    <source>
        <dbReference type="EMBL" id="ABB23731.1"/>
    </source>
</evidence>
<accession>Q3B4K0</accession>
<feature type="transmembrane region" description="Helical" evidence="1">
    <location>
        <begin position="588"/>
        <end position="610"/>
    </location>
</feature>
<dbReference type="HOGENOM" id="CLU_383027_0_0_10"/>
<proteinExistence type="predicted"/>
<feature type="transmembrane region" description="Helical" evidence="1">
    <location>
        <begin position="701"/>
        <end position="721"/>
    </location>
</feature>
<sequence>MLRQKNISGVRSNKMIRRLLALIIAVAFILLALLAGELIIKRYNNHKAIETKAINGTMADARRIGMYARMIEDVALDIESLLATSPADTLDTKGLIELVFRHQVTNPWHCTITMQLNEQGNAFKAQLQRPDVRKSLDCLHIHIVEAPSVHLQQADSGEPKPLNGWQPARWSHEEHAEMVAFQKVLRSKGPAGVDIPIGLLSIRMNLSQLNQVLNHRDMGSYGYRFLLQPDGLTINHPNKELLLTPFNFLEHASNFYSFVNQNKIQQAFSEHEPVTVVAENILSNQSSLIRLEPVPETGWFTGITLVRQELAIPDSHLKRHYFNVLTATIVLLLLSGAYFFMYTMKRSDIAMLKDFAWFSSAVFLIGLVSLWLLQINKGHESPYADQCITTMPQIEQYMKAQTESACDNEQPRPQFIQVGALIRSARLSESLETVDLYGIIWERIPKGIDIDINSGVRFPDEIESTLQEEYRIDEGSSTIIGWSFKTKIRQNFKTSIYPFDQLNIRLRIRPPHDFSSIIFVPDIESYKIISPSSCTLVADNFHIPGWRINSTYYNLHENSYNIDYGLRATNADRHIKDVLLNMTFNRDWVGSFVAVLIPIFVILGILYSSIHMITNDAETRKLFNFDGMRTSVIGSTFTLFLVFAIQNLRGKLIPDEILYVEKIYFIIYFAILANIAVSIAITEQRNCVFIRYCHGLFFRYIYWPFYLGVLYVLSLFSFYFIS</sequence>
<keyword evidence="1" id="KW-0812">Transmembrane</keyword>